<evidence type="ECO:0000313" key="2">
    <source>
        <dbReference type="Proteomes" id="UP001550044"/>
    </source>
</evidence>
<reference evidence="1 2" key="1">
    <citation type="submission" date="2024-06" db="EMBL/GenBank/DDBJ databases">
        <title>The Natural Products Discovery Center: Release of the First 8490 Sequenced Strains for Exploring Actinobacteria Biosynthetic Diversity.</title>
        <authorList>
            <person name="Kalkreuter E."/>
            <person name="Kautsar S.A."/>
            <person name="Yang D."/>
            <person name="Bader C.D."/>
            <person name="Teijaro C.N."/>
            <person name="Fluegel L."/>
            <person name="Davis C.M."/>
            <person name="Simpson J.R."/>
            <person name="Lauterbach L."/>
            <person name="Steele A.D."/>
            <person name="Gui C."/>
            <person name="Meng S."/>
            <person name="Li G."/>
            <person name="Viehrig K."/>
            <person name="Ye F."/>
            <person name="Su P."/>
            <person name="Kiefer A.F."/>
            <person name="Nichols A."/>
            <person name="Cepeda A.J."/>
            <person name="Yan W."/>
            <person name="Fan B."/>
            <person name="Jiang Y."/>
            <person name="Adhikari A."/>
            <person name="Zheng C.-J."/>
            <person name="Schuster L."/>
            <person name="Cowan T.M."/>
            <person name="Smanski M.J."/>
            <person name="Chevrette M.G."/>
            <person name="De Carvalho L.P.S."/>
            <person name="Shen B."/>
        </authorList>
    </citation>
    <scope>NUCLEOTIDE SEQUENCE [LARGE SCALE GENOMIC DNA]</scope>
    <source>
        <strain evidence="1 2">NPDC005137</strain>
    </source>
</reference>
<proteinExistence type="predicted"/>
<accession>A0ABV2UFX4</accession>
<sequence>MSVPPPSEGRSLTAIAAIVETRILVDTVEISALGESVLDPDTGDHPGPDQILCTGAVVFAP</sequence>
<protein>
    <submittedName>
        <fullName evidence="1">Uncharacterized protein</fullName>
    </submittedName>
</protein>
<dbReference type="EMBL" id="JBEXIP010000029">
    <property type="protein sequence ID" value="MET8436743.1"/>
    <property type="molecule type" value="Genomic_DNA"/>
</dbReference>
<organism evidence="1 2">
    <name type="scientific">Streptomyces sp. 900116325</name>
    <dbReference type="NCBI Taxonomy" id="3154295"/>
    <lineage>
        <taxon>Bacteria</taxon>
        <taxon>Bacillati</taxon>
        <taxon>Actinomycetota</taxon>
        <taxon>Actinomycetes</taxon>
        <taxon>Kitasatosporales</taxon>
        <taxon>Streptomycetaceae</taxon>
        <taxon>Streptomyces</taxon>
    </lineage>
</organism>
<gene>
    <name evidence="1" type="ORF">ABZV61_28985</name>
</gene>
<name>A0ABV2UFX4_9ACTN</name>
<keyword evidence="2" id="KW-1185">Reference proteome</keyword>
<comment type="caution">
    <text evidence="1">The sequence shown here is derived from an EMBL/GenBank/DDBJ whole genome shotgun (WGS) entry which is preliminary data.</text>
</comment>
<evidence type="ECO:0000313" key="1">
    <source>
        <dbReference type="EMBL" id="MET8436743.1"/>
    </source>
</evidence>
<dbReference type="RefSeq" id="WP_356672469.1">
    <property type="nucleotide sequence ID" value="NZ_JBEXEF010000073.1"/>
</dbReference>
<dbReference type="Proteomes" id="UP001550044">
    <property type="component" value="Unassembled WGS sequence"/>
</dbReference>